<accession>A0AAV9UHE7</accession>
<dbReference type="Proteomes" id="UP001375240">
    <property type="component" value="Unassembled WGS sequence"/>
</dbReference>
<organism evidence="1 2">
    <name type="scientific">Orbilia brochopaga</name>
    <dbReference type="NCBI Taxonomy" id="3140254"/>
    <lineage>
        <taxon>Eukaryota</taxon>
        <taxon>Fungi</taxon>
        <taxon>Dikarya</taxon>
        <taxon>Ascomycota</taxon>
        <taxon>Pezizomycotina</taxon>
        <taxon>Orbiliomycetes</taxon>
        <taxon>Orbiliales</taxon>
        <taxon>Orbiliaceae</taxon>
        <taxon>Orbilia</taxon>
    </lineage>
</organism>
<proteinExistence type="predicted"/>
<protein>
    <submittedName>
        <fullName evidence="1">Uncharacterized protein</fullName>
    </submittedName>
</protein>
<evidence type="ECO:0000313" key="1">
    <source>
        <dbReference type="EMBL" id="KAK6341596.1"/>
    </source>
</evidence>
<dbReference type="EMBL" id="JAVHNQ010000007">
    <property type="protein sequence ID" value="KAK6341596.1"/>
    <property type="molecule type" value="Genomic_DNA"/>
</dbReference>
<gene>
    <name evidence="1" type="ORF">TWF696_008667</name>
</gene>
<sequence>MAFGLLLLPFPVFRNHLLHAYSEEASSNSQTPLGDWLTDAHRCIDDLSIAHLTVDGIPSLQLDRHHPALDTRLQGTDRKPPWKIGLEIEQANTITLRRVLPLPAVINFPNRLVGWVQ</sequence>
<dbReference type="AlphaFoldDB" id="A0AAV9UHE7"/>
<name>A0AAV9UHE7_9PEZI</name>
<keyword evidence="2" id="KW-1185">Reference proteome</keyword>
<reference evidence="1 2" key="1">
    <citation type="submission" date="2019-10" db="EMBL/GenBank/DDBJ databases">
        <authorList>
            <person name="Palmer J.M."/>
        </authorList>
    </citation>
    <scope>NUCLEOTIDE SEQUENCE [LARGE SCALE GENOMIC DNA]</scope>
    <source>
        <strain evidence="1 2">TWF696</strain>
    </source>
</reference>
<evidence type="ECO:0000313" key="2">
    <source>
        <dbReference type="Proteomes" id="UP001375240"/>
    </source>
</evidence>
<comment type="caution">
    <text evidence="1">The sequence shown here is derived from an EMBL/GenBank/DDBJ whole genome shotgun (WGS) entry which is preliminary data.</text>
</comment>